<dbReference type="SUPFAM" id="SSF100950">
    <property type="entry name" value="NagB/RpiA/CoA transferase-like"/>
    <property type="match status" value="1"/>
</dbReference>
<keyword evidence="3" id="KW-0067">ATP-binding</keyword>
<proteinExistence type="inferred from homology"/>
<dbReference type="PANTHER" id="PTHR23407:SF1">
    <property type="entry name" value="5-FORMYLTETRAHYDROFOLATE CYCLO-LIGASE"/>
    <property type="match status" value="1"/>
</dbReference>
<name>A0A1S8X3E2_OPIVI</name>
<dbReference type="AlphaFoldDB" id="A0A1S8X3E2"/>
<dbReference type="GO" id="GO:0030272">
    <property type="term" value="F:5-formyltetrahydrofolate cyclo-ligase activity"/>
    <property type="evidence" value="ECO:0007669"/>
    <property type="project" value="UniProtKB-EC"/>
</dbReference>
<dbReference type="Pfam" id="PF01812">
    <property type="entry name" value="5-FTHF_cyc-lig"/>
    <property type="match status" value="1"/>
</dbReference>
<evidence type="ECO:0000313" key="7">
    <source>
        <dbReference type="Proteomes" id="UP000243686"/>
    </source>
</evidence>
<dbReference type="GO" id="GO:0035999">
    <property type="term" value="P:tetrahydrofolate interconversion"/>
    <property type="evidence" value="ECO:0007669"/>
    <property type="project" value="TreeGrafter"/>
</dbReference>
<evidence type="ECO:0000256" key="3">
    <source>
        <dbReference type="ARBA" id="ARBA00022840"/>
    </source>
</evidence>
<sequence length="327" mass="37042">MDPDEKNRLLAHSIKFMKKVVNAAGLTAVSRNFNRYEDFKRLFKGRKRFTNTHSPSNPLFNFGFRSMSAGAVSFSYSKTLQAIVAGKKILRQRMKNALQAMPQELIASKSQRLTEQLLSSPEYQISRNMGIYLSLPKEPNTEKIIQQALAGGRKIFVPQLLSQEYQSVNNLQGNASGMCMRRLSSITQMEQWPLNRWNIREPPPPTGWDQIADQSVEEGGLDLLIVPGLAFTRLGDRLGRGGGYYDRYLSWYRIKSRSSHLHYPVLLSLTFEEQIVDELPVEPHDIKVDCGRTETPLVLLASFQVFQAGTSLSSPSLDSKCRRDLVN</sequence>
<evidence type="ECO:0000256" key="1">
    <source>
        <dbReference type="ARBA" id="ARBA00010638"/>
    </source>
</evidence>
<dbReference type="GO" id="GO:0009396">
    <property type="term" value="P:folic acid-containing compound biosynthetic process"/>
    <property type="evidence" value="ECO:0007669"/>
    <property type="project" value="TreeGrafter"/>
</dbReference>
<gene>
    <name evidence="6" type="ORF">X801_02864</name>
</gene>
<evidence type="ECO:0000313" key="6">
    <source>
        <dbReference type="EMBL" id="OON21240.1"/>
    </source>
</evidence>
<dbReference type="InterPro" id="IPR024185">
    <property type="entry name" value="FTHF_cligase-like_sf"/>
</dbReference>
<evidence type="ECO:0000256" key="2">
    <source>
        <dbReference type="ARBA" id="ARBA00022741"/>
    </source>
</evidence>
<keyword evidence="2" id="KW-0547">Nucleotide-binding</keyword>
<keyword evidence="6" id="KW-0436">Ligase</keyword>
<dbReference type="InterPro" id="IPR037171">
    <property type="entry name" value="NagB/RpiA_transferase-like"/>
</dbReference>
<protein>
    <recommendedName>
        <fullName evidence="5">5-formyltetrahydrofolate cyclo-ligase</fullName>
        <ecNumber evidence="5">6.3.3.2</ecNumber>
    </recommendedName>
</protein>
<dbReference type="PANTHER" id="PTHR23407">
    <property type="entry name" value="ATPASE INHIBITOR/5-FORMYLTETRAHYDROFOLATE CYCLO-LIGASE"/>
    <property type="match status" value="1"/>
</dbReference>
<dbReference type="GO" id="GO:0005739">
    <property type="term" value="C:mitochondrion"/>
    <property type="evidence" value="ECO:0007669"/>
    <property type="project" value="TreeGrafter"/>
</dbReference>
<evidence type="ECO:0000256" key="4">
    <source>
        <dbReference type="ARBA" id="ARBA00036539"/>
    </source>
</evidence>
<feature type="non-terminal residue" evidence="6">
    <location>
        <position position="327"/>
    </location>
</feature>
<dbReference type="Gene3D" id="3.40.50.10420">
    <property type="entry name" value="NagB/RpiA/CoA transferase-like"/>
    <property type="match status" value="1"/>
</dbReference>
<reference evidence="6 7" key="1">
    <citation type="submission" date="2015-03" db="EMBL/GenBank/DDBJ databases">
        <title>Draft genome of the nematode, Opisthorchis viverrini.</title>
        <authorList>
            <person name="Mitreva M."/>
        </authorList>
    </citation>
    <scope>NUCLEOTIDE SEQUENCE [LARGE SCALE GENOMIC DNA]</scope>
    <source>
        <strain evidence="6">Khon Kaen</strain>
    </source>
</reference>
<dbReference type="NCBIfam" id="TIGR02727">
    <property type="entry name" value="MTHFS_bact"/>
    <property type="match status" value="1"/>
</dbReference>
<keyword evidence="7" id="KW-1185">Reference proteome</keyword>
<dbReference type="InterPro" id="IPR002698">
    <property type="entry name" value="FTHF_cligase"/>
</dbReference>
<accession>A0A1S8X3E2</accession>
<comment type="similarity">
    <text evidence="1">Belongs to the 5-formyltetrahydrofolate cyclo-ligase family.</text>
</comment>
<comment type="catalytic activity">
    <reaction evidence="4">
        <text>(6S)-5-formyl-5,6,7,8-tetrahydrofolate + ATP = (6R)-5,10-methenyltetrahydrofolate + ADP + phosphate</text>
        <dbReference type="Rhea" id="RHEA:10488"/>
        <dbReference type="ChEBI" id="CHEBI:30616"/>
        <dbReference type="ChEBI" id="CHEBI:43474"/>
        <dbReference type="ChEBI" id="CHEBI:57455"/>
        <dbReference type="ChEBI" id="CHEBI:57457"/>
        <dbReference type="ChEBI" id="CHEBI:456216"/>
        <dbReference type="EC" id="6.3.3.2"/>
    </reaction>
</comment>
<dbReference type="Proteomes" id="UP000243686">
    <property type="component" value="Unassembled WGS sequence"/>
</dbReference>
<dbReference type="EMBL" id="KV892217">
    <property type="protein sequence ID" value="OON21240.1"/>
    <property type="molecule type" value="Genomic_DNA"/>
</dbReference>
<organism evidence="6 7">
    <name type="scientific">Opisthorchis viverrini</name>
    <name type="common">Southeast Asian liver fluke</name>
    <dbReference type="NCBI Taxonomy" id="6198"/>
    <lineage>
        <taxon>Eukaryota</taxon>
        <taxon>Metazoa</taxon>
        <taxon>Spiralia</taxon>
        <taxon>Lophotrochozoa</taxon>
        <taxon>Platyhelminthes</taxon>
        <taxon>Trematoda</taxon>
        <taxon>Digenea</taxon>
        <taxon>Opisthorchiida</taxon>
        <taxon>Opisthorchiata</taxon>
        <taxon>Opisthorchiidae</taxon>
        <taxon>Opisthorchis</taxon>
    </lineage>
</organism>
<dbReference type="GO" id="GO:0005524">
    <property type="term" value="F:ATP binding"/>
    <property type="evidence" value="ECO:0007669"/>
    <property type="project" value="UniProtKB-KW"/>
</dbReference>
<evidence type="ECO:0000256" key="5">
    <source>
        <dbReference type="ARBA" id="ARBA00038966"/>
    </source>
</evidence>
<dbReference type="EC" id="6.3.3.2" evidence="5"/>